<organism evidence="4 5">
    <name type="scientific">Nannocystis pusilla</name>
    <dbReference type="NCBI Taxonomy" id="889268"/>
    <lineage>
        <taxon>Bacteria</taxon>
        <taxon>Pseudomonadati</taxon>
        <taxon>Myxococcota</taxon>
        <taxon>Polyangia</taxon>
        <taxon>Nannocystales</taxon>
        <taxon>Nannocystaceae</taxon>
        <taxon>Nannocystis</taxon>
    </lineage>
</organism>
<evidence type="ECO:0000313" key="4">
    <source>
        <dbReference type="EMBL" id="MBZ5711909.1"/>
    </source>
</evidence>
<keyword evidence="1" id="KW-0732">Signal</keyword>
<accession>A0ABS7TUK7</accession>
<dbReference type="InterPro" id="IPR016186">
    <property type="entry name" value="C-type_lectin-like/link_sf"/>
</dbReference>
<name>A0ABS7TUK7_9BACT</name>
<evidence type="ECO:0000256" key="2">
    <source>
        <dbReference type="ARBA" id="ARBA00022737"/>
    </source>
</evidence>
<keyword evidence="3" id="KW-1015">Disulfide bond</keyword>
<dbReference type="Proteomes" id="UP001139031">
    <property type="component" value="Unassembled WGS sequence"/>
</dbReference>
<dbReference type="InterPro" id="IPR016187">
    <property type="entry name" value="CTDL_fold"/>
</dbReference>
<protein>
    <submittedName>
        <fullName evidence="4">DUF4215 domain-containing protein</fullName>
    </submittedName>
</protein>
<proteinExistence type="predicted"/>
<dbReference type="PANTHER" id="PTHR38934">
    <property type="entry name" value="HYPHALLY REGULATED CELL WALL PROTEIN 1"/>
    <property type="match status" value="1"/>
</dbReference>
<comment type="caution">
    <text evidence="4">The sequence shown here is derived from an EMBL/GenBank/DDBJ whole genome shotgun (WGS) entry which is preliminary data.</text>
</comment>
<gene>
    <name evidence="4" type="ORF">K7C98_21925</name>
</gene>
<evidence type="ECO:0000256" key="3">
    <source>
        <dbReference type="ARBA" id="ARBA00023157"/>
    </source>
</evidence>
<keyword evidence="2" id="KW-0677">Repeat</keyword>
<dbReference type="Gene3D" id="3.10.100.10">
    <property type="entry name" value="Mannose-Binding Protein A, subunit A"/>
    <property type="match status" value="1"/>
</dbReference>
<dbReference type="SUPFAM" id="SSF56436">
    <property type="entry name" value="C-type lectin-like"/>
    <property type="match status" value="1"/>
</dbReference>
<sequence>MNSEAIHHSHVIRPWIVAFALLAPGCDSAVEITVNVNVPATEEVCGDGHLGGAEQCDDDIDNGPNARCRANCMLNVCGDGDVGPDDECDDGADNGDDAACKSDCTFNVCGDGLVGPLEGCDDGNDVDDDACNNECVPASCGDGVVQAPEACDDGNALETDACTTLCTVAACGDGFVQPDSGEGCDDGPDNDDSGDCTSACAPATCGDGLLHDQGGGTEACDDGPDNGAGGACRGDCTLNVCGDGYLGEGEVCDDGNLLDGDTCVDGCSVEPCGNSVVDPGEACDDGKNGDWNDGCNDLCEAGFCGDGYLQPGESCETMPGAVDIEHGACPDNCQPAYCGDGFLWLPYEQCDDGWENNGPGQPCESDCTRPSCGNGEIDPGEECDDGNTYALDGCTDGCRLAACGDGLPTDDEECDGGPDNMLESWDCTPGCQLAACGDGMKHWSDEACDDGNNLDGDGCNADCTLPVRVFVTSATYTGDLGGVAGAAAKCQQRAEAAGLGGTWDAWISVPADVAGGRFPGNGHYARLDGVEIAQGWLDLRDGTLDAPINVTEWGVPLGQLDVWTGTAIDGAALADNCNGWTDGSAAMIGFEGRTSATDDNWTNSGAAQASPCSTKQRLYCIEIATP</sequence>
<reference evidence="4" key="1">
    <citation type="submission" date="2021-08" db="EMBL/GenBank/DDBJ databases">
        <authorList>
            <person name="Stevens D.C."/>
        </authorList>
    </citation>
    <scope>NUCLEOTIDE SEQUENCE</scope>
    <source>
        <strain evidence="4">DSM 53165</strain>
    </source>
</reference>
<evidence type="ECO:0000313" key="5">
    <source>
        <dbReference type="Proteomes" id="UP001139031"/>
    </source>
</evidence>
<dbReference type="PANTHER" id="PTHR38934:SF6">
    <property type="entry name" value="CHROMOSOME UNDETERMINED SCAFFOLD_176, WHOLE GENOME SHOTGUN SEQUENCE"/>
    <property type="match status" value="1"/>
</dbReference>
<evidence type="ECO:0000256" key="1">
    <source>
        <dbReference type="ARBA" id="ARBA00022729"/>
    </source>
</evidence>
<dbReference type="EMBL" id="JAIRAU010000028">
    <property type="protein sequence ID" value="MBZ5711909.1"/>
    <property type="molecule type" value="Genomic_DNA"/>
</dbReference>
<dbReference type="RefSeq" id="WP_224193672.1">
    <property type="nucleotide sequence ID" value="NZ_JAIRAU010000028.1"/>
</dbReference>
<keyword evidence="5" id="KW-1185">Reference proteome</keyword>
<dbReference type="NCBIfam" id="TIGR02232">
    <property type="entry name" value="myxo_disulf_rpt"/>
    <property type="match status" value="4"/>
</dbReference>
<dbReference type="Pfam" id="PF13948">
    <property type="entry name" value="DUF4215"/>
    <property type="match status" value="2"/>
</dbReference>
<dbReference type="InterPro" id="IPR011936">
    <property type="entry name" value="Myxo_disulph_rpt"/>
</dbReference>